<feature type="signal peptide" evidence="1">
    <location>
        <begin position="1"/>
        <end position="24"/>
    </location>
</feature>
<accession>A0ABW4XQW4</accession>
<sequence>MFLIRFRWLILVMVSCLIGCGQQAEEKTATKLDTLLEEIWLYRLDQDPLMATWSGSEIGADRLPDLSERALKARKDKFAEYHEALNLLHESSDLSERQKINLRLMQFELKNSLDQIRFGAHMTPLTSEYGFHASLGHLPNMVDTTDVEAVENYLKRLSNLPTYFSQNIAWMRKGIATGNTVPKAVLEGYESSITAFIVDDPADSVFYQPLKRLDQNLTVEQITTIKLKGRQLIQEQVLPAYRDYLAFFVEEYYPATRETIAISATNNGQQFYANRISHYTTTDLSAGEIHKLGLQEMDRIRSEMRKVIADAEFDGNLAEFIHFLRTDPQFYAETPEQLLHYAAWLSKKADAALPAFFKTLPRRPYGVAPVPATIAPKYTTGRYVGPSGDHRPGYYWVNTHALNKRPLYVLEALTLHEAVPGHHLQNALALEMEGVPEFRRHLYLSAFGEGWGLYSEWLGQEMGFYQDPYTRFGRLSYEAWRACRLVVDTGMHSMGWSREQAIQYMEQNTALSTHNIRTEVDRYISWPAQALSYKIGELTIKRLRKEAEAEMGERFDVREFHDVVLSNGAITLDQLERQVGRYIKGAGA</sequence>
<dbReference type="Proteomes" id="UP001597380">
    <property type="component" value="Unassembled WGS sequence"/>
</dbReference>
<dbReference type="PANTHER" id="PTHR33361:SF2">
    <property type="entry name" value="DUF885 DOMAIN-CONTAINING PROTEIN"/>
    <property type="match status" value="1"/>
</dbReference>
<comment type="caution">
    <text evidence="2">The sequence shown here is derived from an EMBL/GenBank/DDBJ whole genome shotgun (WGS) entry which is preliminary data.</text>
</comment>
<dbReference type="InterPro" id="IPR010281">
    <property type="entry name" value="DUF885"/>
</dbReference>
<reference evidence="3" key="1">
    <citation type="journal article" date="2019" name="Int. J. Syst. Evol. Microbiol.">
        <title>The Global Catalogue of Microorganisms (GCM) 10K type strain sequencing project: providing services to taxonomists for standard genome sequencing and annotation.</title>
        <authorList>
            <consortium name="The Broad Institute Genomics Platform"/>
            <consortium name="The Broad Institute Genome Sequencing Center for Infectious Disease"/>
            <person name="Wu L."/>
            <person name="Ma J."/>
        </authorList>
    </citation>
    <scope>NUCLEOTIDE SEQUENCE [LARGE SCALE GENOMIC DNA]</scope>
    <source>
        <strain evidence="3">CGMCC 1.10992</strain>
    </source>
</reference>
<proteinExistence type="predicted"/>
<protein>
    <submittedName>
        <fullName evidence="2">DUF885 domain-containing protein</fullName>
    </submittedName>
</protein>
<keyword evidence="3" id="KW-1185">Reference proteome</keyword>
<dbReference type="Pfam" id="PF05960">
    <property type="entry name" value="DUF885"/>
    <property type="match status" value="1"/>
</dbReference>
<name>A0ABW4XQW4_9GAMM</name>
<feature type="chain" id="PRO_5045890599" evidence="1">
    <location>
        <begin position="25"/>
        <end position="588"/>
    </location>
</feature>
<evidence type="ECO:0000313" key="2">
    <source>
        <dbReference type="EMBL" id="MFD2097473.1"/>
    </source>
</evidence>
<dbReference type="RefSeq" id="WP_345340635.1">
    <property type="nucleotide sequence ID" value="NZ_BAABLI010000015.1"/>
</dbReference>
<evidence type="ECO:0000256" key="1">
    <source>
        <dbReference type="SAM" id="SignalP"/>
    </source>
</evidence>
<dbReference type="PANTHER" id="PTHR33361">
    <property type="entry name" value="GLR0591 PROTEIN"/>
    <property type="match status" value="1"/>
</dbReference>
<evidence type="ECO:0000313" key="3">
    <source>
        <dbReference type="Proteomes" id="UP001597380"/>
    </source>
</evidence>
<gene>
    <name evidence="2" type="ORF">ACFSJ3_15855</name>
</gene>
<keyword evidence="1" id="KW-0732">Signal</keyword>
<organism evidence="2 3">
    <name type="scientific">Corallincola platygyrae</name>
    <dbReference type="NCBI Taxonomy" id="1193278"/>
    <lineage>
        <taxon>Bacteria</taxon>
        <taxon>Pseudomonadati</taxon>
        <taxon>Pseudomonadota</taxon>
        <taxon>Gammaproteobacteria</taxon>
        <taxon>Alteromonadales</taxon>
        <taxon>Psychromonadaceae</taxon>
        <taxon>Corallincola</taxon>
    </lineage>
</organism>
<dbReference type="EMBL" id="JBHUHT010000017">
    <property type="protein sequence ID" value="MFD2097473.1"/>
    <property type="molecule type" value="Genomic_DNA"/>
</dbReference>